<dbReference type="RefSeq" id="WP_124343903.1">
    <property type="nucleotide sequence ID" value="NZ_BHYL01000271.1"/>
</dbReference>
<protein>
    <recommendedName>
        <fullName evidence="1">YdhG-like domain-containing protein</fullName>
    </recommendedName>
</protein>
<feature type="domain" description="YdhG-like" evidence="1">
    <location>
        <begin position="26"/>
        <end position="129"/>
    </location>
</feature>
<dbReference type="Pfam" id="PF08818">
    <property type="entry name" value="DUF1801"/>
    <property type="match status" value="1"/>
</dbReference>
<dbReference type="EMBL" id="BHYL01000271">
    <property type="protein sequence ID" value="GCD21382.1"/>
    <property type="molecule type" value="Genomic_DNA"/>
</dbReference>
<evidence type="ECO:0000313" key="2">
    <source>
        <dbReference type="EMBL" id="GCD21382.1"/>
    </source>
</evidence>
<proteinExistence type="predicted"/>
<reference evidence="2 3" key="1">
    <citation type="submission" date="2018-11" db="EMBL/GenBank/DDBJ databases">
        <title>Draft genome sequence of Cellulomonas takizawaensis strain TKZ-21.</title>
        <authorList>
            <person name="Yamamura H."/>
            <person name="Hayashi T."/>
            <person name="Hamada M."/>
            <person name="Serisawa Y."/>
            <person name="Matsuyama K."/>
            <person name="Nakagawa Y."/>
            <person name="Otoguro M."/>
            <person name="Yanagida F."/>
            <person name="Hayakawa M."/>
        </authorList>
    </citation>
    <scope>NUCLEOTIDE SEQUENCE [LARGE SCALE GENOMIC DNA]</scope>
    <source>
        <strain evidence="2 3">TKZ-21</strain>
    </source>
</reference>
<accession>A0A401V397</accession>
<comment type="caution">
    <text evidence="2">The sequence shown here is derived from an EMBL/GenBank/DDBJ whole genome shotgun (WGS) entry which is preliminary data.</text>
</comment>
<evidence type="ECO:0000259" key="1">
    <source>
        <dbReference type="Pfam" id="PF08818"/>
    </source>
</evidence>
<name>A0A401V397_9CELL</name>
<sequence length="142" mass="15688">MADQPKTLPTDADVLAFVESVEHPVRRRDAHRLLDLYGRVTGEEPRLWGPSIVGYGRYHYRYASGREGDAAAAGFSPRRTSTTVYLPDGFDAHADLLAELGPHTTSVSCLYLKDLDKVDLTVLDELLRRSWVVTSAPGFGQA</sequence>
<organism evidence="2 3">
    <name type="scientific">Cellulomonas algicola</name>
    <dbReference type="NCBI Taxonomy" id="2071633"/>
    <lineage>
        <taxon>Bacteria</taxon>
        <taxon>Bacillati</taxon>
        <taxon>Actinomycetota</taxon>
        <taxon>Actinomycetes</taxon>
        <taxon>Micrococcales</taxon>
        <taxon>Cellulomonadaceae</taxon>
        <taxon>Cellulomonas</taxon>
    </lineage>
</organism>
<keyword evidence="3" id="KW-1185">Reference proteome</keyword>
<dbReference type="Proteomes" id="UP000288246">
    <property type="component" value="Unassembled WGS sequence"/>
</dbReference>
<evidence type="ECO:0000313" key="3">
    <source>
        <dbReference type="Proteomes" id="UP000288246"/>
    </source>
</evidence>
<gene>
    <name evidence="2" type="ORF">CTKZ_29440</name>
</gene>
<dbReference type="InterPro" id="IPR014922">
    <property type="entry name" value="YdhG-like"/>
</dbReference>
<dbReference type="AlphaFoldDB" id="A0A401V397"/>
<dbReference type="OrthoDB" id="5951444at2"/>